<dbReference type="AlphaFoldDB" id="A0AAW0CW04"/>
<evidence type="ECO:0000256" key="3">
    <source>
        <dbReference type="ARBA" id="ARBA00023002"/>
    </source>
</evidence>
<dbReference type="GO" id="GO:0005737">
    <property type="term" value="C:cytoplasm"/>
    <property type="evidence" value="ECO:0007669"/>
    <property type="project" value="TreeGrafter"/>
</dbReference>
<evidence type="ECO:0008006" key="6">
    <source>
        <dbReference type="Google" id="ProtNLM"/>
    </source>
</evidence>
<dbReference type="PROSITE" id="PS00061">
    <property type="entry name" value="ADH_SHORT"/>
    <property type="match status" value="1"/>
</dbReference>
<dbReference type="EMBL" id="JAYKXP010000029">
    <property type="protein sequence ID" value="KAK7043238.1"/>
    <property type="molecule type" value="Genomic_DNA"/>
</dbReference>
<protein>
    <recommendedName>
        <fullName evidence="6">NAD(P)-binding protein</fullName>
    </recommendedName>
</protein>
<evidence type="ECO:0000256" key="1">
    <source>
        <dbReference type="ARBA" id="ARBA00006484"/>
    </source>
</evidence>
<dbReference type="SUPFAM" id="SSF51735">
    <property type="entry name" value="NAD(P)-binding Rossmann-fold domains"/>
    <property type="match status" value="1"/>
</dbReference>
<dbReference type="GO" id="GO:0016616">
    <property type="term" value="F:oxidoreductase activity, acting on the CH-OH group of donors, NAD or NADP as acceptor"/>
    <property type="evidence" value="ECO:0007669"/>
    <property type="project" value="TreeGrafter"/>
</dbReference>
<comment type="similarity">
    <text evidence="1">Belongs to the short-chain dehydrogenases/reductases (SDR) family.</text>
</comment>
<dbReference type="PRINTS" id="PR00081">
    <property type="entry name" value="GDHRDH"/>
</dbReference>
<organism evidence="4 5">
    <name type="scientific">Paramarasmius palmivorus</name>
    <dbReference type="NCBI Taxonomy" id="297713"/>
    <lineage>
        <taxon>Eukaryota</taxon>
        <taxon>Fungi</taxon>
        <taxon>Dikarya</taxon>
        <taxon>Basidiomycota</taxon>
        <taxon>Agaricomycotina</taxon>
        <taxon>Agaricomycetes</taxon>
        <taxon>Agaricomycetidae</taxon>
        <taxon>Agaricales</taxon>
        <taxon>Marasmiineae</taxon>
        <taxon>Marasmiaceae</taxon>
        <taxon>Paramarasmius</taxon>
    </lineage>
</organism>
<dbReference type="InterPro" id="IPR020904">
    <property type="entry name" value="Sc_DH/Rdtase_CS"/>
</dbReference>
<proteinExistence type="inferred from homology"/>
<evidence type="ECO:0000313" key="4">
    <source>
        <dbReference type="EMBL" id="KAK7043238.1"/>
    </source>
</evidence>
<dbReference type="PANTHER" id="PTHR44229:SF4">
    <property type="entry name" value="15-HYDROXYPROSTAGLANDIN DEHYDROGENASE [NAD(+)]"/>
    <property type="match status" value="1"/>
</dbReference>
<dbReference type="Proteomes" id="UP001383192">
    <property type="component" value="Unassembled WGS sequence"/>
</dbReference>
<dbReference type="InterPro" id="IPR036291">
    <property type="entry name" value="NAD(P)-bd_dom_sf"/>
</dbReference>
<accession>A0AAW0CW04</accession>
<reference evidence="4 5" key="1">
    <citation type="submission" date="2024-01" db="EMBL/GenBank/DDBJ databases">
        <title>A draft genome for a cacao thread blight-causing isolate of Paramarasmius palmivorus.</title>
        <authorList>
            <person name="Baruah I.K."/>
            <person name="Bukari Y."/>
            <person name="Amoako-Attah I."/>
            <person name="Meinhardt L.W."/>
            <person name="Bailey B.A."/>
            <person name="Cohen S.P."/>
        </authorList>
    </citation>
    <scope>NUCLEOTIDE SEQUENCE [LARGE SCALE GENOMIC DNA]</scope>
    <source>
        <strain evidence="4 5">GH-12</strain>
    </source>
</reference>
<name>A0AAW0CW04_9AGAR</name>
<gene>
    <name evidence="4" type="ORF">VNI00_008592</name>
</gene>
<evidence type="ECO:0000313" key="5">
    <source>
        <dbReference type="Proteomes" id="UP001383192"/>
    </source>
</evidence>
<evidence type="ECO:0000256" key="2">
    <source>
        <dbReference type="ARBA" id="ARBA00022857"/>
    </source>
</evidence>
<dbReference type="Pfam" id="PF00106">
    <property type="entry name" value="adh_short"/>
    <property type="match status" value="1"/>
</dbReference>
<keyword evidence="3" id="KW-0560">Oxidoreductase</keyword>
<comment type="caution">
    <text evidence="4">The sequence shown here is derived from an EMBL/GenBank/DDBJ whole genome shotgun (WGS) entry which is preliminary data.</text>
</comment>
<sequence>MSTPATEAVHIPDEKLFEHAGRLKDKVILITGAANGIGKETAAQMASYGFVHTYFVSVIHYFNLLYSGKIILADRDFPGAERAAQEIRNAGGTAYPFKCDVTVWDDVIAMYEYAIDNFGVVDVVIPNAGVGEIERFDVQLDANNKPKQLGYKTIQVNLMGALNTIQPARHYLLKNHQEGDLKAVVVLGSMASWLAIPEGPQYTASKHAMLGVMRSLHPVYSQLGIRIASIHPWFADTGIVPLPAKIFMLGIPYTPVSRISGAIVYAATNPDPATSGCAYMLPDDGPVFKIPKEEFKLGIYKLVDERSNALMRATGVLVLLRRKAGKILRTLFSLLAVYAAWTWYRSGKTLWS</sequence>
<keyword evidence="5" id="KW-1185">Reference proteome</keyword>
<dbReference type="PANTHER" id="PTHR44229">
    <property type="entry name" value="15-HYDROXYPROSTAGLANDIN DEHYDROGENASE [NAD(+)]"/>
    <property type="match status" value="1"/>
</dbReference>
<dbReference type="InterPro" id="IPR002347">
    <property type="entry name" value="SDR_fam"/>
</dbReference>
<dbReference type="Gene3D" id="3.40.50.720">
    <property type="entry name" value="NAD(P)-binding Rossmann-like Domain"/>
    <property type="match status" value="1"/>
</dbReference>
<keyword evidence="2" id="KW-0521">NADP</keyword>